<keyword evidence="1" id="KW-0732">Signal</keyword>
<dbReference type="PANTHER" id="PTHR17357">
    <property type="entry name" value="GM2 GANGLIOSIDE ACTIVATOR PROTEIN"/>
    <property type="match status" value="1"/>
</dbReference>
<dbReference type="PANTHER" id="PTHR17357:SF0">
    <property type="entry name" value="GANGLIOSIDE GM2 ACTIVATOR"/>
    <property type="match status" value="1"/>
</dbReference>
<dbReference type="InterPro" id="IPR003172">
    <property type="entry name" value="ML_dom"/>
</dbReference>
<dbReference type="GO" id="GO:0006689">
    <property type="term" value="P:ganglioside catabolic process"/>
    <property type="evidence" value="ECO:0007669"/>
    <property type="project" value="InterPro"/>
</dbReference>
<evidence type="ECO:0000313" key="3">
    <source>
        <dbReference type="EMBL" id="KAK3099248.1"/>
    </source>
</evidence>
<dbReference type="GO" id="GO:0009898">
    <property type="term" value="C:cytoplasmic side of plasma membrane"/>
    <property type="evidence" value="ECO:0007669"/>
    <property type="project" value="TreeGrafter"/>
</dbReference>
<dbReference type="InterPro" id="IPR028996">
    <property type="entry name" value="GM2-AP"/>
</dbReference>
<dbReference type="GO" id="GO:0008047">
    <property type="term" value="F:enzyme activator activity"/>
    <property type="evidence" value="ECO:0007669"/>
    <property type="project" value="InterPro"/>
</dbReference>
<dbReference type="EMBL" id="VSWD01000006">
    <property type="protein sequence ID" value="KAK3099248.1"/>
    <property type="molecule type" value="Genomic_DNA"/>
</dbReference>
<evidence type="ECO:0000313" key="4">
    <source>
        <dbReference type="Proteomes" id="UP001186944"/>
    </source>
</evidence>
<protein>
    <recommendedName>
        <fullName evidence="2">MD-2-related lipid-recognition domain-containing protein</fullName>
    </recommendedName>
</protein>
<evidence type="ECO:0000256" key="1">
    <source>
        <dbReference type="ARBA" id="ARBA00022729"/>
    </source>
</evidence>
<dbReference type="AlphaFoldDB" id="A0AA88Y6B0"/>
<proteinExistence type="predicted"/>
<name>A0AA88Y6B0_PINIB</name>
<dbReference type="Proteomes" id="UP001186944">
    <property type="component" value="Unassembled WGS sequence"/>
</dbReference>
<organism evidence="3 4">
    <name type="scientific">Pinctada imbricata</name>
    <name type="common">Atlantic pearl-oyster</name>
    <name type="synonym">Pinctada martensii</name>
    <dbReference type="NCBI Taxonomy" id="66713"/>
    <lineage>
        <taxon>Eukaryota</taxon>
        <taxon>Metazoa</taxon>
        <taxon>Spiralia</taxon>
        <taxon>Lophotrochozoa</taxon>
        <taxon>Mollusca</taxon>
        <taxon>Bivalvia</taxon>
        <taxon>Autobranchia</taxon>
        <taxon>Pteriomorphia</taxon>
        <taxon>Pterioida</taxon>
        <taxon>Pterioidea</taxon>
        <taxon>Pteriidae</taxon>
        <taxon>Pinctada</taxon>
    </lineage>
</organism>
<dbReference type="GO" id="GO:0005319">
    <property type="term" value="F:lipid transporter activity"/>
    <property type="evidence" value="ECO:0007669"/>
    <property type="project" value="TreeGrafter"/>
</dbReference>
<reference evidence="3" key="1">
    <citation type="submission" date="2019-08" db="EMBL/GenBank/DDBJ databases">
        <title>The improved chromosome-level genome for the pearl oyster Pinctada fucata martensii using PacBio sequencing and Hi-C.</title>
        <authorList>
            <person name="Zheng Z."/>
        </authorList>
    </citation>
    <scope>NUCLEOTIDE SEQUENCE</scope>
    <source>
        <strain evidence="3">ZZ-2019</strain>
        <tissue evidence="3">Adductor muscle</tissue>
    </source>
</reference>
<gene>
    <name evidence="3" type="ORF">FSP39_001519</name>
</gene>
<dbReference type="InterPro" id="IPR036846">
    <property type="entry name" value="GM2-AP_sf"/>
</dbReference>
<feature type="domain" description="MD-2-related lipid-recognition" evidence="2">
    <location>
        <begin position="78"/>
        <end position="183"/>
    </location>
</feature>
<accession>A0AA88Y6B0</accession>
<evidence type="ECO:0000259" key="2">
    <source>
        <dbReference type="Pfam" id="PF02221"/>
    </source>
</evidence>
<dbReference type="Pfam" id="PF02221">
    <property type="entry name" value="E1_DerP2_DerF2"/>
    <property type="match status" value="1"/>
</dbReference>
<dbReference type="SUPFAM" id="SSF63707">
    <property type="entry name" value="Ganglioside M2 (gm2) activator"/>
    <property type="match status" value="1"/>
</dbReference>
<dbReference type="Gene3D" id="2.70.220.10">
    <property type="entry name" value="Ganglioside GM2 activator"/>
    <property type="match status" value="2"/>
</dbReference>
<sequence length="216" mass="23247">MLQGQDHSTRLLGFNWKDCGNSSNSIAHVTSLSISPDPLELTGNINLKVTGNIVSTLSQNLTGFNKGKGSEKPKLKAFKYENCGGVETITDLVLSPDPLQFPGEIDLTIDGTLSKTLEANLSASLNMTKKIAGIPIHLPCVDGIGSCNYTDLCGMLAQIPECPPELVAQGIDCKCPLKKVRKMVSSKAELNFCSSKFEVHDCFICFLAHHAHLSKA</sequence>
<comment type="caution">
    <text evidence="3">The sequence shown here is derived from an EMBL/GenBank/DDBJ whole genome shotgun (WGS) entry which is preliminary data.</text>
</comment>
<keyword evidence="4" id="KW-1185">Reference proteome</keyword>